<evidence type="ECO:0000313" key="8">
    <source>
        <dbReference type="EMBL" id="KZT09310.1"/>
    </source>
</evidence>
<organism evidence="8 9">
    <name type="scientific">Laetiporus sulphureus 93-53</name>
    <dbReference type="NCBI Taxonomy" id="1314785"/>
    <lineage>
        <taxon>Eukaryota</taxon>
        <taxon>Fungi</taxon>
        <taxon>Dikarya</taxon>
        <taxon>Basidiomycota</taxon>
        <taxon>Agaricomycotina</taxon>
        <taxon>Agaricomycetes</taxon>
        <taxon>Polyporales</taxon>
        <taxon>Laetiporus</taxon>
    </lineage>
</organism>
<dbReference type="PANTHER" id="PTHR46896:SF3">
    <property type="entry name" value="FI06413P-RELATED"/>
    <property type="match status" value="1"/>
</dbReference>
<dbReference type="EMBL" id="KV427612">
    <property type="protein sequence ID" value="KZT09310.1"/>
    <property type="molecule type" value="Genomic_DNA"/>
</dbReference>
<dbReference type="GO" id="GO:0070139">
    <property type="term" value="F:SUMO-specific endopeptidase activity"/>
    <property type="evidence" value="ECO:0007669"/>
    <property type="project" value="TreeGrafter"/>
</dbReference>
<feature type="compositionally biased region" description="Low complexity" evidence="6">
    <location>
        <begin position="581"/>
        <end position="599"/>
    </location>
</feature>
<evidence type="ECO:0000256" key="5">
    <source>
        <dbReference type="ARBA" id="ARBA00022801"/>
    </source>
</evidence>
<evidence type="ECO:0000313" key="9">
    <source>
        <dbReference type="Proteomes" id="UP000076871"/>
    </source>
</evidence>
<dbReference type="GO" id="GO:0005737">
    <property type="term" value="C:cytoplasm"/>
    <property type="evidence" value="ECO:0007669"/>
    <property type="project" value="TreeGrafter"/>
</dbReference>
<dbReference type="Gene3D" id="1.10.418.20">
    <property type="match status" value="1"/>
</dbReference>
<accession>A0A165FQ65</accession>
<feature type="region of interest" description="Disordered" evidence="6">
    <location>
        <begin position="1058"/>
        <end position="1077"/>
    </location>
</feature>
<dbReference type="InterPro" id="IPR003653">
    <property type="entry name" value="Peptidase_C48_C"/>
</dbReference>
<feature type="compositionally biased region" description="Low complexity" evidence="6">
    <location>
        <begin position="138"/>
        <end position="147"/>
    </location>
</feature>
<dbReference type="GeneID" id="63822613"/>
<feature type="region of interest" description="Disordered" evidence="6">
    <location>
        <begin position="842"/>
        <end position="863"/>
    </location>
</feature>
<dbReference type="SUPFAM" id="SSF54001">
    <property type="entry name" value="Cysteine proteinases"/>
    <property type="match status" value="1"/>
</dbReference>
<dbReference type="GO" id="GO:0016926">
    <property type="term" value="P:protein desumoylation"/>
    <property type="evidence" value="ECO:0007669"/>
    <property type="project" value="TreeGrafter"/>
</dbReference>
<evidence type="ECO:0000256" key="2">
    <source>
        <dbReference type="ARBA" id="ARBA00022553"/>
    </source>
</evidence>
<feature type="region of interest" description="Disordered" evidence="6">
    <location>
        <begin position="889"/>
        <end position="913"/>
    </location>
</feature>
<feature type="compositionally biased region" description="Basic and acidic residues" evidence="6">
    <location>
        <begin position="781"/>
        <end position="794"/>
    </location>
</feature>
<reference evidence="8 9" key="1">
    <citation type="journal article" date="2016" name="Mol. Biol. Evol.">
        <title>Comparative Genomics of Early-Diverging Mushroom-Forming Fungi Provides Insights into the Origins of Lignocellulose Decay Capabilities.</title>
        <authorList>
            <person name="Nagy L.G."/>
            <person name="Riley R."/>
            <person name="Tritt A."/>
            <person name="Adam C."/>
            <person name="Daum C."/>
            <person name="Floudas D."/>
            <person name="Sun H."/>
            <person name="Yadav J.S."/>
            <person name="Pangilinan J."/>
            <person name="Larsson K.H."/>
            <person name="Matsuura K."/>
            <person name="Barry K."/>
            <person name="Labutti K."/>
            <person name="Kuo R."/>
            <person name="Ohm R.A."/>
            <person name="Bhattacharya S.S."/>
            <person name="Shirouzu T."/>
            <person name="Yoshinaga Y."/>
            <person name="Martin F.M."/>
            <person name="Grigoriev I.V."/>
            <person name="Hibbett D.S."/>
        </authorList>
    </citation>
    <scope>NUCLEOTIDE SEQUENCE [LARGE SCALE GENOMIC DNA]</scope>
    <source>
        <strain evidence="8 9">93-53</strain>
    </source>
</reference>
<dbReference type="STRING" id="1314785.A0A165FQ65"/>
<dbReference type="InterPro" id="IPR051947">
    <property type="entry name" value="Sentrin-specific_protease"/>
</dbReference>
<evidence type="ECO:0000256" key="6">
    <source>
        <dbReference type="SAM" id="MobiDB-lite"/>
    </source>
</evidence>
<name>A0A165FQ65_9APHY</name>
<feature type="compositionally biased region" description="Polar residues" evidence="6">
    <location>
        <begin position="28"/>
        <end position="38"/>
    </location>
</feature>
<keyword evidence="3" id="KW-0645">Protease</keyword>
<dbReference type="Proteomes" id="UP000076871">
    <property type="component" value="Unassembled WGS sequence"/>
</dbReference>
<feature type="compositionally biased region" description="Polar residues" evidence="6">
    <location>
        <begin position="60"/>
        <end position="76"/>
    </location>
</feature>
<dbReference type="PROSITE" id="PS50600">
    <property type="entry name" value="ULP_PROTEASE"/>
    <property type="match status" value="1"/>
</dbReference>
<evidence type="ECO:0000256" key="4">
    <source>
        <dbReference type="ARBA" id="ARBA00022786"/>
    </source>
</evidence>
<dbReference type="AlphaFoldDB" id="A0A165FQ65"/>
<dbReference type="Pfam" id="PF02902">
    <property type="entry name" value="Peptidase_C48"/>
    <property type="match status" value="2"/>
</dbReference>
<feature type="region of interest" description="Disordered" evidence="6">
    <location>
        <begin position="561"/>
        <end position="601"/>
    </location>
</feature>
<feature type="compositionally biased region" description="Basic and acidic residues" evidence="6">
    <location>
        <begin position="225"/>
        <end position="235"/>
    </location>
</feature>
<dbReference type="GO" id="GO:0006508">
    <property type="term" value="P:proteolysis"/>
    <property type="evidence" value="ECO:0007669"/>
    <property type="project" value="UniProtKB-KW"/>
</dbReference>
<keyword evidence="9" id="KW-1185">Reference proteome</keyword>
<dbReference type="RefSeq" id="XP_040767050.1">
    <property type="nucleotide sequence ID" value="XM_040905583.1"/>
</dbReference>
<dbReference type="Gene3D" id="3.40.395.10">
    <property type="entry name" value="Adenoviral Proteinase, Chain A"/>
    <property type="match status" value="1"/>
</dbReference>
<feature type="region of interest" description="Disordered" evidence="6">
    <location>
        <begin position="317"/>
        <end position="342"/>
    </location>
</feature>
<keyword evidence="4" id="KW-0833">Ubl conjugation pathway</keyword>
<feature type="compositionally biased region" description="Polar residues" evidence="6">
    <location>
        <begin position="561"/>
        <end position="571"/>
    </location>
</feature>
<dbReference type="GO" id="GO:0005634">
    <property type="term" value="C:nucleus"/>
    <property type="evidence" value="ECO:0007669"/>
    <property type="project" value="TreeGrafter"/>
</dbReference>
<dbReference type="PANTHER" id="PTHR46896">
    <property type="entry name" value="SENTRIN-SPECIFIC PROTEASE"/>
    <property type="match status" value="1"/>
</dbReference>
<dbReference type="InterPro" id="IPR038765">
    <property type="entry name" value="Papain-like_cys_pep_sf"/>
</dbReference>
<keyword evidence="2" id="KW-0597">Phosphoprotein</keyword>
<evidence type="ECO:0000256" key="3">
    <source>
        <dbReference type="ARBA" id="ARBA00022670"/>
    </source>
</evidence>
<evidence type="ECO:0000259" key="7">
    <source>
        <dbReference type="PROSITE" id="PS50600"/>
    </source>
</evidence>
<feature type="domain" description="Ubiquitin-like protease family profile" evidence="7">
    <location>
        <begin position="614"/>
        <end position="1000"/>
    </location>
</feature>
<feature type="compositionally biased region" description="Basic and acidic residues" evidence="6">
    <location>
        <begin position="1"/>
        <end position="12"/>
    </location>
</feature>
<feature type="compositionally biased region" description="Basic residues" evidence="6">
    <location>
        <begin position="325"/>
        <end position="335"/>
    </location>
</feature>
<feature type="region of interest" description="Disordered" evidence="6">
    <location>
        <begin position="1"/>
        <end position="103"/>
    </location>
</feature>
<feature type="region of interest" description="Disordered" evidence="6">
    <location>
        <begin position="754"/>
        <end position="803"/>
    </location>
</feature>
<feature type="compositionally biased region" description="Basic and acidic residues" evidence="6">
    <location>
        <begin position="1058"/>
        <end position="1070"/>
    </location>
</feature>
<keyword evidence="5" id="KW-0378">Hydrolase</keyword>
<protein>
    <submittedName>
        <fullName evidence="8">Cysteine proteinase</fullName>
    </submittedName>
</protein>
<gene>
    <name evidence="8" type="ORF">LAESUDRAFT_675173</name>
</gene>
<sequence length="1101" mass="122839">MTGIRRDERDQLKVINGLGISSRDGPGSATQTRTQWPNTAPVPVKVPVQNPYGAGRMRDNLQSSNRRNNRTASTTILGPLSRSIRDSPSSGHPNKRPRLSEDSEFVFTSREFSTEKRMHSAAHGMKPLPSITGQFRIPSKPSTTSTPAASRIRGATASSSEPIVIVDDDADIQAPKQSPMKQSERCFSRTPSPDPIDSFPIREPSRLQRRNSPPHAFEAGPSNPESHRLADDGESTKRLRERLFAAPSADIIDVDAPGVPEDDELDSIRSFSEHTPPKASHPIVVPDTKSLPPHRVVKERVAAFEQKTRVKTPYIDLNAQNSKGPTRKSAMKPKGGKSGTVTQSSMLDHMTMLPSGFVHSSSTKSPKRTVKTAERLRDEFVVLPLEAWTLGRTLIQDWDEDVHYPRYWLVYTERPNPVLRITDTQNSSTPLNGAVMEEIKVGNGVEKLCYTMTPCDIHNTVVLQFKSRRHQTTNTEARYVPGSAGADGSIMFKFLTKHANWENGTPYAHLVKVMEKMSTGCEVRMVDAHGSKRVWEAQMNAVEFPDGLTDKLQHVDIQEQSGANVGPTDSSIPVAKESEGPVTRRSTRTAASESSSPAPDELILVYPPSGVGAININKSDLKRLDPDGYLNDTLIEFGLKLWLADLTKSNPDLAEQIHVFNSFFYKKLNVKDKDEGYQSVRKWTSKFDIFKKKFIIVPINERFHWYLAIIYHPEHVLLPPLNPTVILKPMTRKRKRQEEPEELMPTETAAVVGSKFQSPDHEIIPDSCPPSRGGSPVADSEGEREVESLLERTRSCSLEDQPMADEEDVAGAAAASMGEMIDLELQYPASPQECLQQIEVDSDTPHPEEANQPTSFESADGAQIKQREHVVDANADIMASVGPATFYGNSSASSSARKGVRTPTPTQFIVDDDNANAPEDEVMSRTSDESSQHTYIFTFDSLGTRHPQAIKTLTQYLQMEARDKKGIEVTREVMGRNALVPMQPNYWDCGIYVLHFVRMFLSDPDAYFQLITAFTKQKDYSAEERAEHWKASHVNVKRIREELKERIAELSETWKSDRALREEQRKREAEASAASLSDEDEVIIEDVTHRKAKSHGKGRAS</sequence>
<dbReference type="OrthoDB" id="442460at2759"/>
<comment type="similarity">
    <text evidence="1">Belongs to the peptidase C48 family.</text>
</comment>
<feature type="region of interest" description="Disordered" evidence="6">
    <location>
        <begin position="119"/>
        <end position="235"/>
    </location>
</feature>
<dbReference type="InParanoid" id="A0A165FQ65"/>
<proteinExistence type="inferred from homology"/>
<evidence type="ECO:0000256" key="1">
    <source>
        <dbReference type="ARBA" id="ARBA00005234"/>
    </source>
</evidence>